<dbReference type="InterPro" id="IPR036390">
    <property type="entry name" value="WH_DNA-bd_sf"/>
</dbReference>
<dbReference type="PANTHER" id="PTHR43537:SF47">
    <property type="entry name" value="REGULATORY PROTEIN GNTR HTH"/>
    <property type="match status" value="1"/>
</dbReference>
<dbReference type="Gene3D" id="1.10.10.10">
    <property type="entry name" value="Winged helix-like DNA-binding domain superfamily/Winged helix DNA-binding domain"/>
    <property type="match status" value="1"/>
</dbReference>
<dbReference type="GO" id="GO:0003700">
    <property type="term" value="F:DNA-binding transcription factor activity"/>
    <property type="evidence" value="ECO:0007669"/>
    <property type="project" value="InterPro"/>
</dbReference>
<comment type="caution">
    <text evidence="5">The sequence shown here is derived from an EMBL/GenBank/DDBJ whole genome shotgun (WGS) entry which is preliminary data.</text>
</comment>
<evidence type="ECO:0000256" key="2">
    <source>
        <dbReference type="ARBA" id="ARBA00023125"/>
    </source>
</evidence>
<dbReference type="InterPro" id="IPR036388">
    <property type="entry name" value="WH-like_DNA-bd_sf"/>
</dbReference>
<dbReference type="Pfam" id="PF07729">
    <property type="entry name" value="FCD"/>
    <property type="match status" value="1"/>
</dbReference>
<dbReference type="Gene3D" id="1.20.120.530">
    <property type="entry name" value="GntR ligand-binding domain-like"/>
    <property type="match status" value="1"/>
</dbReference>
<dbReference type="SUPFAM" id="SSF48008">
    <property type="entry name" value="GntR ligand-binding domain-like"/>
    <property type="match status" value="1"/>
</dbReference>
<reference evidence="5 6" key="1">
    <citation type="submission" date="2018-10" db="EMBL/GenBank/DDBJ databases">
        <authorList>
            <person name="Li J."/>
        </authorList>
    </citation>
    <scope>NUCLEOTIDE SEQUENCE [LARGE SCALE GENOMIC DNA]</scope>
    <source>
        <strain evidence="5 6">JCM 11654</strain>
    </source>
</reference>
<keyword evidence="3" id="KW-0804">Transcription</keyword>
<dbReference type="InterPro" id="IPR011711">
    <property type="entry name" value="GntR_C"/>
</dbReference>
<evidence type="ECO:0000256" key="1">
    <source>
        <dbReference type="ARBA" id="ARBA00023015"/>
    </source>
</evidence>
<keyword evidence="1" id="KW-0805">Transcription regulation</keyword>
<protein>
    <submittedName>
        <fullName evidence="5">FadR family transcriptional regulator</fullName>
    </submittedName>
</protein>
<name>A0A3L7APB6_9MICO</name>
<evidence type="ECO:0000313" key="6">
    <source>
        <dbReference type="Proteomes" id="UP000269438"/>
    </source>
</evidence>
<dbReference type="SMART" id="SM00345">
    <property type="entry name" value="HTH_GNTR"/>
    <property type="match status" value="1"/>
</dbReference>
<dbReference type="AlphaFoldDB" id="A0A3L7APB6"/>
<sequence length="224" mass="24138">MISQISQQPLAARVAEELLGRIRAGEWPLGHRLPGETTLAAQLGVGRSSLREAIRELAGKGVLTSRQGAGVFVTALDVEQGLEDVVRDAEVTAVIEARIAVETEAAHLAATRRTAADIRLLRKTLEVREASRDSVEAYVDTDTEFHRAVIAAAHNPVLGELFDTFVPRIRQAMIAMLKAQPKPATTDADGHGGLIEAIVGKDAELARTLSRAHLTELLTNFTAR</sequence>
<evidence type="ECO:0000256" key="3">
    <source>
        <dbReference type="ARBA" id="ARBA00023163"/>
    </source>
</evidence>
<dbReference type="PROSITE" id="PS50949">
    <property type="entry name" value="HTH_GNTR"/>
    <property type="match status" value="1"/>
</dbReference>
<dbReference type="PANTHER" id="PTHR43537">
    <property type="entry name" value="TRANSCRIPTIONAL REGULATOR, GNTR FAMILY"/>
    <property type="match status" value="1"/>
</dbReference>
<dbReference type="InterPro" id="IPR008920">
    <property type="entry name" value="TF_FadR/GntR_C"/>
</dbReference>
<accession>A0A3L7APB6</accession>
<dbReference type="SUPFAM" id="SSF46785">
    <property type="entry name" value="Winged helix' DNA-binding domain"/>
    <property type="match status" value="1"/>
</dbReference>
<dbReference type="EMBL" id="RCUY01000010">
    <property type="protein sequence ID" value="RLP81318.1"/>
    <property type="molecule type" value="Genomic_DNA"/>
</dbReference>
<keyword evidence="6" id="KW-1185">Reference proteome</keyword>
<dbReference type="RefSeq" id="WP_121689016.1">
    <property type="nucleotide sequence ID" value="NZ_RCUY01000010.1"/>
</dbReference>
<dbReference type="OrthoDB" id="3575876at2"/>
<dbReference type="PRINTS" id="PR00035">
    <property type="entry name" value="HTHGNTR"/>
</dbReference>
<gene>
    <name evidence="5" type="ORF">D9V34_11850</name>
</gene>
<feature type="domain" description="HTH gntR-type" evidence="4">
    <location>
        <begin position="8"/>
        <end position="76"/>
    </location>
</feature>
<dbReference type="Proteomes" id="UP000269438">
    <property type="component" value="Unassembled WGS sequence"/>
</dbReference>
<dbReference type="SMART" id="SM00895">
    <property type="entry name" value="FCD"/>
    <property type="match status" value="1"/>
</dbReference>
<keyword evidence="2" id="KW-0238">DNA-binding</keyword>
<organism evidence="5 6">
    <name type="scientific">Mycetocola lacteus</name>
    <dbReference type="NCBI Taxonomy" id="76637"/>
    <lineage>
        <taxon>Bacteria</taxon>
        <taxon>Bacillati</taxon>
        <taxon>Actinomycetota</taxon>
        <taxon>Actinomycetes</taxon>
        <taxon>Micrococcales</taxon>
        <taxon>Microbacteriaceae</taxon>
        <taxon>Mycetocola</taxon>
    </lineage>
</organism>
<evidence type="ECO:0000313" key="5">
    <source>
        <dbReference type="EMBL" id="RLP81318.1"/>
    </source>
</evidence>
<dbReference type="CDD" id="cd07377">
    <property type="entry name" value="WHTH_GntR"/>
    <property type="match status" value="1"/>
</dbReference>
<dbReference type="Pfam" id="PF00392">
    <property type="entry name" value="GntR"/>
    <property type="match status" value="1"/>
</dbReference>
<dbReference type="GO" id="GO:0003677">
    <property type="term" value="F:DNA binding"/>
    <property type="evidence" value="ECO:0007669"/>
    <property type="project" value="UniProtKB-KW"/>
</dbReference>
<proteinExistence type="predicted"/>
<dbReference type="InterPro" id="IPR000524">
    <property type="entry name" value="Tscrpt_reg_HTH_GntR"/>
</dbReference>
<evidence type="ECO:0000259" key="4">
    <source>
        <dbReference type="PROSITE" id="PS50949"/>
    </source>
</evidence>